<feature type="compositionally biased region" description="Polar residues" evidence="1">
    <location>
        <begin position="78"/>
        <end position="99"/>
    </location>
</feature>
<evidence type="ECO:0008006" key="4">
    <source>
        <dbReference type="Google" id="ProtNLM"/>
    </source>
</evidence>
<dbReference type="EMBL" id="PKSM01000120">
    <property type="protein sequence ID" value="POW10248.1"/>
    <property type="molecule type" value="Genomic_DNA"/>
</dbReference>
<reference evidence="2 3" key="1">
    <citation type="submission" date="2017-12" db="EMBL/GenBank/DDBJ databases">
        <title>Gene loss provides genomic basis for host adaptation in cereal stripe rust fungi.</title>
        <authorList>
            <person name="Xia C."/>
        </authorList>
    </citation>
    <scope>NUCLEOTIDE SEQUENCE [LARGE SCALE GENOMIC DNA]</scope>
    <source>
        <strain evidence="2 3">93TX-2</strain>
    </source>
</reference>
<feature type="compositionally biased region" description="Low complexity" evidence="1">
    <location>
        <begin position="136"/>
        <end position="154"/>
    </location>
</feature>
<dbReference type="Proteomes" id="UP000238274">
    <property type="component" value="Unassembled WGS sequence"/>
</dbReference>
<feature type="region of interest" description="Disordered" evidence="1">
    <location>
        <begin position="1"/>
        <end position="159"/>
    </location>
</feature>
<comment type="caution">
    <text evidence="2">The sequence shown here is derived from an EMBL/GenBank/DDBJ whole genome shotgun (WGS) entry which is preliminary data.</text>
</comment>
<feature type="compositionally biased region" description="Polar residues" evidence="1">
    <location>
        <begin position="1"/>
        <end position="12"/>
    </location>
</feature>
<evidence type="ECO:0000313" key="3">
    <source>
        <dbReference type="Proteomes" id="UP000238274"/>
    </source>
</evidence>
<feature type="region of interest" description="Disordered" evidence="1">
    <location>
        <begin position="769"/>
        <end position="805"/>
    </location>
</feature>
<reference evidence="3" key="3">
    <citation type="journal article" date="2018" name="Mol. Plant Microbe Interact.">
        <title>Genome sequence resources for the wheat stripe rust pathogen (Puccinia striiformis f. sp. tritici) and the barley stripe rust pathogen (Puccinia striiformis f. sp. hordei).</title>
        <authorList>
            <person name="Xia C."/>
            <person name="Wang M."/>
            <person name="Yin C."/>
            <person name="Cornejo O.E."/>
            <person name="Hulbert S.H."/>
            <person name="Chen X."/>
        </authorList>
    </citation>
    <scope>NUCLEOTIDE SEQUENCE [LARGE SCALE GENOMIC DNA]</scope>
    <source>
        <strain evidence="3">93TX-2</strain>
    </source>
</reference>
<dbReference type="VEuPathDB" id="FungiDB:PSTT_05571"/>
<feature type="compositionally biased region" description="Basic and acidic residues" evidence="1">
    <location>
        <begin position="790"/>
        <end position="805"/>
    </location>
</feature>
<reference evidence="3" key="2">
    <citation type="journal article" date="2018" name="BMC Genomics">
        <title>Genomic insights into host adaptation between the wheat stripe rust pathogen (Puccinia striiformis f. sp. tritici) and the barley stripe rust pathogen (Puccinia striiformis f. sp. hordei).</title>
        <authorList>
            <person name="Xia C."/>
            <person name="Wang M."/>
            <person name="Yin C."/>
            <person name="Cornejo O.E."/>
            <person name="Hulbert S.H."/>
            <person name="Chen X."/>
        </authorList>
    </citation>
    <scope>NUCLEOTIDE SEQUENCE [LARGE SCALE GENOMIC DNA]</scope>
    <source>
        <strain evidence="3">93TX-2</strain>
    </source>
</reference>
<dbReference type="PANTHER" id="PTHR46579:SF1">
    <property type="entry name" value="F5_8 TYPE C DOMAIN-CONTAINING PROTEIN"/>
    <property type="match status" value="1"/>
</dbReference>
<sequence length="1192" mass="134623">MAYNTRASTRRSMITPPPNEPLYSTKNLNKKKKAPSLVNLIPPAPPFPDPSGKTKQSAGISQEKYPRVRVPRQPKAPSESQPHSSVIQSRQRAPSNPSAQVHPRKSSASGLEPNNHHRTPHSQDSLDISIPTAAPLSDEGSSNSLSSGNSSTSDALQSVSGSQAHASACQLPSTYTDAQHIELEAIVAAIPSDLLFFLSPQPSWRKATIKKLLRIIQLVFPDIEFRGAPNKPTLFRYFNEHVAPLFASYCKVSGDYYIDNKHIHVDHINVRHFDPNQRASTKAIISALIHKVSPEIRTTNLNKDTLVSIFYKVYNLDPAEPHRKFTVVPPPLGKPNHEEQERNNVRFALQAYYPSLYICVECTLPQLLALYEIYMLDDLTCSHLVREYVHYSWFNPFIPPNTSTHEWDGQYRPGKLLNYQTVSRHQLKDRIAPPPRNVRQPASINVPIPRITVSRNQLEERIAPQPQDVWQTSLINLPLPRPPLPSQLQVAPSPHQVIPSSCAINLDRNPSIIHAMVSAAVLFLFEQVPARAVECQLQSTFDLITPFLLAPSPDAPHRTRSNSKATSQNQHIDDFQSLPSWLAGFLSRPGIEDLLDQSLVASQEDYNPARVRDIHESFQWKNFQGTDGRPFTAQSGNLSFGMFIDGINPYGNKQAGKHASITFIVLIKSTASTSTFCANDDTQNQRNAISARDAGSYTARQRIYKSHGIRYSKLSELDYWSLIDDHVIDPMHNLLLGTLAWHCKRFWKMIDADLVESAAPPREVMNLITDSHLPPNRRPQTPPNQEGVEENDHPDNNTEENHTDDSMEFLDISFQSTDPEDEDYLVPVEELEISITSAIFDSNLLAYVNQQLTHILLPTYISRVIPILGQASYVKLKADEWRNLFTIQLPLCLIPLWNSQDAYRRSLLKNFCHLVSMVNVALKRTMTSGRIAAYRLHNCAYLESALKLFPNCPLAPNHHMSLHIAECLERFGPVRAWWSFPFKRFMGQVVKSCHNNRIGQLETTFLTTFTRASALSALLEEKDLPHSLSSLITNVMKTQPAPTDLDSKTTRLSYQPSLSDHVLKLLVEQINMIGPPNHLPSDQYHQLTRANRNSFHPINGKHTPLKQYRNGDITYSTSEANSRNSLVKLDDTGFADCHRFGFIENIFVHSYQTANKVRKTHTWFVIKPLQPIPQSLKNPFRELKSPAMQIDL</sequence>
<gene>
    <name evidence="2" type="ORF">PSHT_08824</name>
</gene>
<dbReference type="VEuPathDB" id="FungiDB:PSTT_05570"/>
<dbReference type="PANTHER" id="PTHR46579">
    <property type="entry name" value="F5/8 TYPE C DOMAIN-CONTAINING PROTEIN-RELATED"/>
    <property type="match status" value="1"/>
</dbReference>
<name>A0A2S4VLD1_9BASI</name>
<dbReference type="AlphaFoldDB" id="A0A2S4VLD1"/>
<dbReference type="VEuPathDB" id="FungiDB:PSHT_08824"/>
<organism evidence="2 3">
    <name type="scientific">Puccinia striiformis</name>
    <dbReference type="NCBI Taxonomy" id="27350"/>
    <lineage>
        <taxon>Eukaryota</taxon>
        <taxon>Fungi</taxon>
        <taxon>Dikarya</taxon>
        <taxon>Basidiomycota</taxon>
        <taxon>Pucciniomycotina</taxon>
        <taxon>Pucciniomycetes</taxon>
        <taxon>Pucciniales</taxon>
        <taxon>Pucciniaceae</taxon>
        <taxon>Puccinia</taxon>
    </lineage>
</organism>
<evidence type="ECO:0000256" key="1">
    <source>
        <dbReference type="SAM" id="MobiDB-lite"/>
    </source>
</evidence>
<dbReference type="OrthoDB" id="2504147at2759"/>
<proteinExistence type="predicted"/>
<accession>A0A2S4VLD1</accession>
<keyword evidence="3" id="KW-1185">Reference proteome</keyword>
<evidence type="ECO:0000313" key="2">
    <source>
        <dbReference type="EMBL" id="POW10248.1"/>
    </source>
</evidence>
<protein>
    <recommendedName>
        <fullName evidence="4">DUF4218 domain-containing protein</fullName>
    </recommendedName>
</protein>